<dbReference type="EMBL" id="CADEAL010002968">
    <property type="protein sequence ID" value="CAB1442953.1"/>
    <property type="molecule type" value="Genomic_DNA"/>
</dbReference>
<name>A0A9N7V525_PLEPL</name>
<dbReference type="Proteomes" id="UP001153269">
    <property type="component" value="Unassembled WGS sequence"/>
</dbReference>
<keyword evidence="3" id="KW-1185">Reference proteome</keyword>
<comment type="caution">
    <text evidence="2">The sequence shown here is derived from an EMBL/GenBank/DDBJ whole genome shotgun (WGS) entry which is preliminary data.</text>
</comment>
<evidence type="ECO:0000313" key="3">
    <source>
        <dbReference type="Proteomes" id="UP001153269"/>
    </source>
</evidence>
<sequence>MDDSISSAGFEPLFIQEEAGDPDRTLIVQRERSTPQSELPFPGTRLNPSALIRPYLHEMDDLLKSCEDLTGIPFVSRFSEGYTETSLSKSTHGWSEEEQTSSQGKGSCKAWDTILSKREVSPQPEMPLTSAGSKLSNAMVQYEGQLLGMLSMLESCMEEAGMDFEPQDWATDAGQEYVHISKNPHLHSGTTLVPIQQKMPVKLENPANAERAQGC</sequence>
<protein>
    <submittedName>
        <fullName evidence="2">Uncharacterized protein</fullName>
    </submittedName>
</protein>
<feature type="region of interest" description="Disordered" evidence="1">
    <location>
        <begin position="86"/>
        <end position="108"/>
    </location>
</feature>
<evidence type="ECO:0000256" key="1">
    <source>
        <dbReference type="SAM" id="MobiDB-lite"/>
    </source>
</evidence>
<gene>
    <name evidence="2" type="ORF">PLEPLA_LOCUS30672</name>
</gene>
<reference evidence="2" key="1">
    <citation type="submission" date="2020-03" db="EMBL/GenBank/DDBJ databases">
        <authorList>
            <person name="Weist P."/>
        </authorList>
    </citation>
    <scope>NUCLEOTIDE SEQUENCE</scope>
</reference>
<organism evidence="2 3">
    <name type="scientific">Pleuronectes platessa</name>
    <name type="common">European plaice</name>
    <dbReference type="NCBI Taxonomy" id="8262"/>
    <lineage>
        <taxon>Eukaryota</taxon>
        <taxon>Metazoa</taxon>
        <taxon>Chordata</taxon>
        <taxon>Craniata</taxon>
        <taxon>Vertebrata</taxon>
        <taxon>Euteleostomi</taxon>
        <taxon>Actinopterygii</taxon>
        <taxon>Neopterygii</taxon>
        <taxon>Teleostei</taxon>
        <taxon>Neoteleostei</taxon>
        <taxon>Acanthomorphata</taxon>
        <taxon>Carangaria</taxon>
        <taxon>Pleuronectiformes</taxon>
        <taxon>Pleuronectoidei</taxon>
        <taxon>Pleuronectidae</taxon>
        <taxon>Pleuronectes</taxon>
    </lineage>
</organism>
<accession>A0A9N7V525</accession>
<proteinExistence type="predicted"/>
<evidence type="ECO:0000313" key="2">
    <source>
        <dbReference type="EMBL" id="CAB1442953.1"/>
    </source>
</evidence>
<dbReference type="AlphaFoldDB" id="A0A9N7V525"/>